<dbReference type="AlphaFoldDB" id="A0A024UWI5"/>
<evidence type="ECO:0000256" key="3">
    <source>
        <dbReference type="SAM" id="SignalP"/>
    </source>
</evidence>
<evidence type="ECO:0000256" key="1">
    <source>
        <dbReference type="SAM" id="MobiDB-lite"/>
    </source>
</evidence>
<name>A0A024UWI5_9STRA</name>
<evidence type="ECO:0000256" key="2">
    <source>
        <dbReference type="SAM" id="Phobius"/>
    </source>
</evidence>
<feature type="compositionally biased region" description="Polar residues" evidence="1">
    <location>
        <begin position="453"/>
        <end position="465"/>
    </location>
</feature>
<feature type="region of interest" description="Disordered" evidence="1">
    <location>
        <begin position="453"/>
        <end position="492"/>
    </location>
</feature>
<feature type="transmembrane region" description="Helical" evidence="2">
    <location>
        <begin position="178"/>
        <end position="198"/>
    </location>
</feature>
<feature type="transmembrane region" description="Helical" evidence="2">
    <location>
        <begin position="387"/>
        <end position="406"/>
    </location>
</feature>
<dbReference type="VEuPathDB" id="FungiDB:H310_00415"/>
<feature type="transmembrane region" description="Helical" evidence="2">
    <location>
        <begin position="356"/>
        <end position="375"/>
    </location>
</feature>
<feature type="transmembrane region" description="Helical" evidence="2">
    <location>
        <begin position="298"/>
        <end position="316"/>
    </location>
</feature>
<keyword evidence="3" id="KW-0732">Signal</keyword>
<dbReference type="GeneID" id="20077465"/>
<keyword evidence="2" id="KW-1133">Transmembrane helix</keyword>
<evidence type="ECO:0000313" key="4">
    <source>
        <dbReference type="EMBL" id="ETW10008.1"/>
    </source>
</evidence>
<reference evidence="4" key="1">
    <citation type="submission" date="2013-12" db="EMBL/GenBank/DDBJ databases">
        <title>The Genome Sequence of Aphanomyces invadans NJM9701.</title>
        <authorList>
            <consortium name="The Broad Institute Genomics Platform"/>
            <person name="Russ C."/>
            <person name="Tyler B."/>
            <person name="van West P."/>
            <person name="Dieguez-Uribeondo J."/>
            <person name="Young S.K."/>
            <person name="Zeng Q."/>
            <person name="Gargeya S."/>
            <person name="Fitzgerald M."/>
            <person name="Abouelleil A."/>
            <person name="Alvarado L."/>
            <person name="Chapman S.B."/>
            <person name="Gainer-Dewar J."/>
            <person name="Goldberg J."/>
            <person name="Griggs A."/>
            <person name="Gujja S."/>
            <person name="Hansen M."/>
            <person name="Howarth C."/>
            <person name="Imamovic A."/>
            <person name="Ireland A."/>
            <person name="Larimer J."/>
            <person name="McCowan C."/>
            <person name="Murphy C."/>
            <person name="Pearson M."/>
            <person name="Poon T.W."/>
            <person name="Priest M."/>
            <person name="Roberts A."/>
            <person name="Saif S."/>
            <person name="Shea T."/>
            <person name="Sykes S."/>
            <person name="Wortman J."/>
            <person name="Nusbaum C."/>
            <person name="Birren B."/>
        </authorList>
    </citation>
    <scope>NUCLEOTIDE SEQUENCE [LARGE SCALE GENOMIC DNA]</scope>
    <source>
        <strain evidence="4">NJM9701</strain>
    </source>
</reference>
<feature type="transmembrane region" description="Helical" evidence="2">
    <location>
        <begin position="258"/>
        <end position="278"/>
    </location>
</feature>
<protein>
    <recommendedName>
        <fullName evidence="5">Intimal thickness related receptor IRP domain-containing protein</fullName>
    </recommendedName>
</protein>
<dbReference type="RefSeq" id="XP_008861419.1">
    <property type="nucleotide sequence ID" value="XM_008863197.1"/>
</dbReference>
<keyword evidence="2" id="KW-0472">Membrane</keyword>
<keyword evidence="2" id="KW-0812">Transmembrane</keyword>
<accession>A0A024UWI5</accession>
<evidence type="ECO:0008006" key="5">
    <source>
        <dbReference type="Google" id="ProtNLM"/>
    </source>
</evidence>
<dbReference type="EMBL" id="KI913952">
    <property type="protein sequence ID" value="ETW10008.1"/>
    <property type="molecule type" value="Genomic_DNA"/>
</dbReference>
<feature type="signal peptide" evidence="3">
    <location>
        <begin position="1"/>
        <end position="17"/>
    </location>
</feature>
<gene>
    <name evidence="4" type="ORF">H310_00415</name>
</gene>
<sequence>MLLREAVVILCAAAAHASTWWERQNFVVGAVKMLPVVSYNFSREGGAMAFTFNSRMFFSRDGPVPVLLVCNDTAMAMIRAPPPDVASDDVCRNKAWRSQCIDFAFTAATSPAYAPFWPLHHRLSAGMLDRLSLTSTQAHFVLDVCRIVQNTTEGVEVTVDYCICDVSTGDCAGNNYSLYRTVYVIHALLWAGLGWLWLGNLRHGPRQFIHVPLTTFLVLKMVHTAVVCVAVDPSFVADELVAPRVGRIADYLKQTVEWVHLMVVFALADGFGTLWLNIRGCLFSLPFSGFPIGDANDGSWNPFLAVVAVSAILLVMQSLASRRHRVLFAAWMVFYDVGIDPTTTPIETKRRLLLRFVRISALYFAAKFVLELVFYCEWDSHVWMLDAVHETLLIVQAVAVGTMFRCREFRYDAVSRTPFPLPRAHVPEDIAVAPVATEASKFVVFSHPDGTTAYGQQLQPRQQAPLSAKDNEVAEPSATPGMSDNGDSRTRL</sequence>
<proteinExistence type="predicted"/>
<organism evidence="4">
    <name type="scientific">Aphanomyces invadans</name>
    <dbReference type="NCBI Taxonomy" id="157072"/>
    <lineage>
        <taxon>Eukaryota</taxon>
        <taxon>Sar</taxon>
        <taxon>Stramenopiles</taxon>
        <taxon>Oomycota</taxon>
        <taxon>Saprolegniomycetes</taxon>
        <taxon>Saprolegniales</taxon>
        <taxon>Verrucalvaceae</taxon>
        <taxon>Aphanomyces</taxon>
    </lineage>
</organism>
<feature type="chain" id="PRO_5001535360" description="Intimal thickness related receptor IRP domain-containing protein" evidence="3">
    <location>
        <begin position="18"/>
        <end position="492"/>
    </location>
</feature>
<dbReference type="OrthoDB" id="10512024at2759"/>